<feature type="compositionally biased region" description="Polar residues" evidence="1">
    <location>
        <begin position="173"/>
        <end position="185"/>
    </location>
</feature>
<name>A0A6H0XMQ0_9PEZI</name>
<proteinExistence type="predicted"/>
<feature type="compositionally biased region" description="Acidic residues" evidence="1">
    <location>
        <begin position="86"/>
        <end position="96"/>
    </location>
</feature>
<evidence type="ECO:0000256" key="1">
    <source>
        <dbReference type="SAM" id="MobiDB-lite"/>
    </source>
</evidence>
<keyword evidence="4" id="KW-1185">Reference proteome</keyword>
<sequence>MAATYFSIPSFARAKKNTDDLAKTNPKSPVLNDEDEKFLERITSNDKQPATIISPTHISDEGNAKDSVAANQDAQVVLPETQPADDPPESVPEDETAPTLPPRPKGKKDAFVELPSQEEAEAATKGFSAGTQSASEGEEKKTWSSYLPSVPSLSKPTSPSSPQSDKDGRTWAQYASSMVPSNMPSLPTLPASWTRSKDAKFEPVLNEDGSINEEASKEKEEKEVSVLLDNLNLSSINNRVFAFSEESQKLYERFVQALKDTMNGAPTAYEDMEKLMKEAGPTIERQWNAMPPFVQVLVKALPAKLSASMAPELLAVMSEKPGNDAKAMEAASKRAESGGQPSAKPKKKRQVLPGLKGLVKKQGLAATLLQNITTFLKTRFPFLMSATNVTMSLSVFILMFVFYYCWKRGREVRLAKQSTVDGADDDDEDLEVDVTDEETPEGSPTPDADTKEGEAPAAASKI</sequence>
<evidence type="ECO:0000313" key="3">
    <source>
        <dbReference type="EMBL" id="QIW95769.1"/>
    </source>
</evidence>
<protein>
    <submittedName>
        <fullName evidence="3">Uncharacterized protein</fullName>
    </submittedName>
</protein>
<dbReference type="AlphaFoldDB" id="A0A6H0XMQ0"/>
<organism evidence="3 4">
    <name type="scientific">Peltaster fructicola</name>
    <dbReference type="NCBI Taxonomy" id="286661"/>
    <lineage>
        <taxon>Eukaryota</taxon>
        <taxon>Fungi</taxon>
        <taxon>Dikarya</taxon>
        <taxon>Ascomycota</taxon>
        <taxon>Pezizomycotina</taxon>
        <taxon>Dothideomycetes</taxon>
        <taxon>Dothideomycetes incertae sedis</taxon>
        <taxon>Peltaster</taxon>
    </lineage>
</organism>
<gene>
    <name evidence="3" type="ORF">AMS68_001287</name>
</gene>
<feature type="transmembrane region" description="Helical" evidence="2">
    <location>
        <begin position="382"/>
        <end position="406"/>
    </location>
</feature>
<dbReference type="EMBL" id="CP051139">
    <property type="protein sequence ID" value="QIW95769.1"/>
    <property type="molecule type" value="Genomic_DNA"/>
</dbReference>
<keyword evidence="2" id="KW-1133">Transmembrane helix</keyword>
<keyword evidence="2" id="KW-0472">Membrane</keyword>
<feature type="compositionally biased region" description="Basic and acidic residues" evidence="1">
    <location>
        <begin position="325"/>
        <end position="336"/>
    </location>
</feature>
<evidence type="ECO:0000256" key="2">
    <source>
        <dbReference type="SAM" id="Phobius"/>
    </source>
</evidence>
<dbReference type="Proteomes" id="UP000503462">
    <property type="component" value="Chromosome 1"/>
</dbReference>
<accession>A0A6H0XMQ0</accession>
<feature type="region of interest" description="Disordered" evidence="1">
    <location>
        <begin position="15"/>
        <end position="220"/>
    </location>
</feature>
<evidence type="ECO:0000313" key="4">
    <source>
        <dbReference type="Proteomes" id="UP000503462"/>
    </source>
</evidence>
<feature type="compositionally biased region" description="Acidic residues" evidence="1">
    <location>
        <begin position="422"/>
        <end position="440"/>
    </location>
</feature>
<feature type="region of interest" description="Disordered" evidence="1">
    <location>
        <begin position="418"/>
        <end position="462"/>
    </location>
</feature>
<feature type="region of interest" description="Disordered" evidence="1">
    <location>
        <begin position="325"/>
        <end position="349"/>
    </location>
</feature>
<dbReference type="OrthoDB" id="5398191at2759"/>
<feature type="compositionally biased region" description="Low complexity" evidence="1">
    <location>
        <begin position="148"/>
        <end position="163"/>
    </location>
</feature>
<reference evidence="3 4" key="1">
    <citation type="journal article" date="2016" name="Sci. Rep.">
        <title>Peltaster fructicola genome reveals evolution from an invasive phytopathogen to an ectophytic parasite.</title>
        <authorList>
            <person name="Xu C."/>
            <person name="Chen H."/>
            <person name="Gleason M.L."/>
            <person name="Xu J.R."/>
            <person name="Liu H."/>
            <person name="Zhang R."/>
            <person name="Sun G."/>
        </authorList>
    </citation>
    <scope>NUCLEOTIDE SEQUENCE [LARGE SCALE GENOMIC DNA]</scope>
    <source>
        <strain evidence="3 4">LNHT1506</strain>
    </source>
</reference>
<feature type="compositionally biased region" description="Polar residues" evidence="1">
    <location>
        <begin position="45"/>
        <end position="57"/>
    </location>
</feature>
<keyword evidence="2" id="KW-0812">Transmembrane</keyword>